<evidence type="ECO:0000256" key="1">
    <source>
        <dbReference type="ARBA" id="ARBA00022603"/>
    </source>
</evidence>
<dbReference type="Proteomes" id="UP001500013">
    <property type="component" value="Unassembled WGS sequence"/>
</dbReference>
<reference evidence="5 6" key="1">
    <citation type="journal article" date="2019" name="Int. J. Syst. Evol. Microbiol.">
        <title>The Global Catalogue of Microorganisms (GCM) 10K type strain sequencing project: providing services to taxonomists for standard genome sequencing and annotation.</title>
        <authorList>
            <consortium name="The Broad Institute Genomics Platform"/>
            <consortium name="The Broad Institute Genome Sequencing Center for Infectious Disease"/>
            <person name="Wu L."/>
            <person name="Ma J."/>
        </authorList>
    </citation>
    <scope>NUCLEOTIDE SEQUENCE [LARGE SCALE GENOMIC DNA]</scope>
    <source>
        <strain evidence="5 6">JCM 15628</strain>
    </source>
</reference>
<dbReference type="SUPFAM" id="SSF55729">
    <property type="entry name" value="Acyl-CoA N-acyltransferases (Nat)"/>
    <property type="match status" value="1"/>
</dbReference>
<evidence type="ECO:0000256" key="3">
    <source>
        <dbReference type="ARBA" id="ARBA00022691"/>
    </source>
</evidence>
<keyword evidence="2" id="KW-0808">Transferase</keyword>
<dbReference type="InterPro" id="IPR000182">
    <property type="entry name" value="GNAT_dom"/>
</dbReference>
<dbReference type="SUPFAM" id="SSF53790">
    <property type="entry name" value="Tetrapyrrole methylase"/>
    <property type="match status" value="1"/>
</dbReference>
<dbReference type="Pfam" id="PF13302">
    <property type="entry name" value="Acetyltransf_3"/>
    <property type="match status" value="1"/>
</dbReference>
<dbReference type="PROSITE" id="PS51186">
    <property type="entry name" value="GNAT"/>
    <property type="match status" value="1"/>
</dbReference>
<dbReference type="Pfam" id="PF00590">
    <property type="entry name" value="TP_methylase"/>
    <property type="match status" value="1"/>
</dbReference>
<dbReference type="InterPro" id="IPR051531">
    <property type="entry name" value="N-acetyltransferase"/>
</dbReference>
<dbReference type="RefSeq" id="WP_344060024.1">
    <property type="nucleotide sequence ID" value="NZ_BAAAPU010000005.1"/>
</dbReference>
<dbReference type="EMBL" id="BAAAPU010000005">
    <property type="protein sequence ID" value="GAA1975683.1"/>
    <property type="molecule type" value="Genomic_DNA"/>
</dbReference>
<dbReference type="InterPro" id="IPR014777">
    <property type="entry name" value="4pyrrole_Mease_sub1"/>
</dbReference>
<dbReference type="InterPro" id="IPR014776">
    <property type="entry name" value="4pyrrole_Mease_sub2"/>
</dbReference>
<comment type="caution">
    <text evidence="5">The sequence shown here is derived from an EMBL/GenBank/DDBJ whole genome shotgun (WGS) entry which is preliminary data.</text>
</comment>
<proteinExistence type="predicted"/>
<name>A0ABN2RVJ9_9MICO</name>
<organism evidence="5 6">
    <name type="scientific">Terrabacter lapilli</name>
    <dbReference type="NCBI Taxonomy" id="436231"/>
    <lineage>
        <taxon>Bacteria</taxon>
        <taxon>Bacillati</taxon>
        <taxon>Actinomycetota</taxon>
        <taxon>Actinomycetes</taxon>
        <taxon>Micrococcales</taxon>
        <taxon>Intrasporangiaceae</taxon>
        <taxon>Terrabacter</taxon>
    </lineage>
</organism>
<dbReference type="Gene3D" id="3.40.630.30">
    <property type="match status" value="1"/>
</dbReference>
<gene>
    <name evidence="5" type="ORF">GCM10009817_14870</name>
</gene>
<evidence type="ECO:0000313" key="6">
    <source>
        <dbReference type="Proteomes" id="UP001500013"/>
    </source>
</evidence>
<protein>
    <recommendedName>
        <fullName evidence="4">N-acetyltransferase domain-containing protein</fullName>
    </recommendedName>
</protein>
<sequence length="437" mass="46129">MHSPASLRIRVIGIGLGDPLHLTGEATHALTTLDVVLVPEEGGHPAPAAARRALCEALLPEGHAGRVLGVPGGERSAVEAYARVIDALDEDVTTVGLLVWGDPAFEASTASLVDALVERYAAAGVELVHDVVAGIGAPQLLAARHGIALGPAGAPVHLTSGPRLVDEYDPALGDVVVSVDDDLACAGLADAFPDLELYWGTHLGTPDEALAHGRLADVLEEVRHLRTEARRRRGWALDTYLLRTPAGASTGHRPPGFPATGPLGDGVLSLRPLTVDDWPVVRDEHNNEESLRWDFSGRPLTDREARQRAASAAREWRRGTAARFVMVDAATGAGAGVIGIMRLGPPGTGLVGYGVLPAFRGRGFTTRALRLVSRWAFEQAGLARLELGHKVGNEASGRAAEKAGFHAEGRLSRRLPNPDGTWSDEVYYSLVHGGTTS</sequence>
<dbReference type="InterPro" id="IPR035996">
    <property type="entry name" value="4pyrrol_Methylase_sf"/>
</dbReference>
<dbReference type="InterPro" id="IPR016181">
    <property type="entry name" value="Acyl_CoA_acyltransferase"/>
</dbReference>
<dbReference type="Gene3D" id="3.40.1010.10">
    <property type="entry name" value="Cobalt-precorrin-4 Transmethylase, Domain 1"/>
    <property type="match status" value="1"/>
</dbReference>
<dbReference type="Gene3D" id="3.30.950.10">
    <property type="entry name" value="Methyltransferase, Cobalt-precorrin-4 Transmethylase, Domain 2"/>
    <property type="match status" value="1"/>
</dbReference>
<evidence type="ECO:0000313" key="5">
    <source>
        <dbReference type="EMBL" id="GAA1975683.1"/>
    </source>
</evidence>
<dbReference type="PANTHER" id="PTHR43792">
    <property type="entry name" value="GNAT FAMILY, PUTATIVE (AFU_ORTHOLOGUE AFUA_3G00765)-RELATED-RELATED"/>
    <property type="match status" value="1"/>
</dbReference>
<accession>A0ABN2RVJ9</accession>
<keyword evidence="3" id="KW-0949">S-adenosyl-L-methionine</keyword>
<evidence type="ECO:0000256" key="2">
    <source>
        <dbReference type="ARBA" id="ARBA00022679"/>
    </source>
</evidence>
<keyword evidence="1" id="KW-0489">Methyltransferase</keyword>
<keyword evidence="6" id="KW-1185">Reference proteome</keyword>
<feature type="domain" description="N-acetyltransferase" evidence="4">
    <location>
        <begin position="268"/>
        <end position="433"/>
    </location>
</feature>
<evidence type="ECO:0000259" key="4">
    <source>
        <dbReference type="PROSITE" id="PS51186"/>
    </source>
</evidence>
<dbReference type="InterPro" id="IPR000878">
    <property type="entry name" value="4pyrrol_Mease"/>
</dbReference>